<dbReference type="SMART" id="SM00646">
    <property type="entry name" value="Ami_3"/>
    <property type="match status" value="1"/>
</dbReference>
<dbReference type="InterPro" id="IPR050695">
    <property type="entry name" value="N-acetylmuramoyl_amidase_3"/>
</dbReference>
<keyword evidence="1" id="KW-0378">Hydrolase</keyword>
<dbReference type="CDD" id="cd02696">
    <property type="entry name" value="MurNAc-LAA"/>
    <property type="match status" value="1"/>
</dbReference>
<dbReference type="EMBL" id="JACRSX010000013">
    <property type="protein sequence ID" value="MBC8562913.1"/>
    <property type="molecule type" value="Genomic_DNA"/>
</dbReference>
<dbReference type="InterPro" id="IPR036680">
    <property type="entry name" value="SPOR-like_sf"/>
</dbReference>
<dbReference type="SUPFAM" id="SSF110997">
    <property type="entry name" value="Sporulation related repeat"/>
    <property type="match status" value="1"/>
</dbReference>
<dbReference type="PROSITE" id="PS51724">
    <property type="entry name" value="SPOR"/>
    <property type="match status" value="1"/>
</dbReference>
<protein>
    <submittedName>
        <fullName evidence="3">N-acetylmuramoyl-L-alanine amidase</fullName>
    </submittedName>
</protein>
<dbReference type="InterPro" id="IPR007730">
    <property type="entry name" value="SPOR-like_dom"/>
</dbReference>
<dbReference type="Gene3D" id="3.30.70.1070">
    <property type="entry name" value="Sporulation related repeat"/>
    <property type="match status" value="1"/>
</dbReference>
<proteinExistence type="predicted"/>
<dbReference type="RefSeq" id="WP_249298164.1">
    <property type="nucleotide sequence ID" value="NZ_JACRSX010000013.1"/>
</dbReference>
<reference evidence="3 4" key="1">
    <citation type="submission" date="2020-08" db="EMBL/GenBank/DDBJ databases">
        <title>Genome public.</title>
        <authorList>
            <person name="Liu C."/>
            <person name="Sun Q."/>
        </authorList>
    </citation>
    <scope>NUCLEOTIDE SEQUENCE [LARGE SCALE GENOMIC DNA]</scope>
    <source>
        <strain evidence="3 4">NSJ-37</strain>
    </source>
</reference>
<gene>
    <name evidence="3" type="ORF">H8704_09805</name>
</gene>
<accession>A0ABR7N4G8</accession>
<dbReference type="Pfam" id="PF01520">
    <property type="entry name" value="Amidase_3"/>
    <property type="match status" value="1"/>
</dbReference>
<dbReference type="PANTHER" id="PTHR30404:SF0">
    <property type="entry name" value="N-ACETYLMURAMOYL-L-ALANINE AMIDASE AMIC"/>
    <property type="match status" value="1"/>
</dbReference>
<sequence length="263" mass="28998">MAVVTLDAGHGGYDNGASYQGRREKDDNLNLALAVGNILQNRGVDVRYTRTEDVYQTPQRKAAIANENGSDLFVSFHRNSSPSPNQYSGVQTLVYADSGPRRLLAQNINNELEKVGFTNLGISVRKDLPVIRESDMPAGLVEVGFINTERDNALLDAKFPEVAQAIADGILQTLQETGKDVRATEEAGSYTIETGMFAHEDNAKDLAALLQEDGFECFIDKKGGYYVVCQGMYPSLTEVRRAERTLYESGYETRIAPIMEEKS</sequence>
<dbReference type="Pfam" id="PF05036">
    <property type="entry name" value="SPOR"/>
    <property type="match status" value="1"/>
</dbReference>
<dbReference type="SUPFAM" id="SSF53187">
    <property type="entry name" value="Zn-dependent exopeptidases"/>
    <property type="match status" value="1"/>
</dbReference>
<keyword evidence="4" id="KW-1185">Reference proteome</keyword>
<dbReference type="PANTHER" id="PTHR30404">
    <property type="entry name" value="N-ACETYLMURAMOYL-L-ALANINE AMIDASE"/>
    <property type="match status" value="1"/>
</dbReference>
<feature type="domain" description="SPOR" evidence="2">
    <location>
        <begin position="184"/>
        <end position="258"/>
    </location>
</feature>
<dbReference type="InterPro" id="IPR002508">
    <property type="entry name" value="MurNAc-LAA_cat"/>
</dbReference>
<evidence type="ECO:0000256" key="1">
    <source>
        <dbReference type="ARBA" id="ARBA00022801"/>
    </source>
</evidence>
<comment type="caution">
    <text evidence="3">The sequence shown here is derived from an EMBL/GenBank/DDBJ whole genome shotgun (WGS) entry which is preliminary data.</text>
</comment>
<organism evidence="3 4">
    <name type="scientific">Jutongia huaianensis</name>
    <dbReference type="NCBI Taxonomy" id="2763668"/>
    <lineage>
        <taxon>Bacteria</taxon>
        <taxon>Bacillati</taxon>
        <taxon>Bacillota</taxon>
        <taxon>Clostridia</taxon>
        <taxon>Lachnospirales</taxon>
        <taxon>Lachnospiraceae</taxon>
        <taxon>Jutongia</taxon>
    </lineage>
</organism>
<name>A0ABR7N4G8_9FIRM</name>
<evidence type="ECO:0000313" key="3">
    <source>
        <dbReference type="EMBL" id="MBC8562913.1"/>
    </source>
</evidence>
<evidence type="ECO:0000313" key="4">
    <source>
        <dbReference type="Proteomes" id="UP000606193"/>
    </source>
</evidence>
<evidence type="ECO:0000259" key="2">
    <source>
        <dbReference type="PROSITE" id="PS51724"/>
    </source>
</evidence>
<dbReference type="Gene3D" id="3.40.630.40">
    <property type="entry name" value="Zn-dependent exopeptidases"/>
    <property type="match status" value="1"/>
</dbReference>
<dbReference type="Proteomes" id="UP000606193">
    <property type="component" value="Unassembled WGS sequence"/>
</dbReference>